<feature type="domain" description="Glycoside hydrolase family 31 TIM barrel" evidence="5">
    <location>
        <begin position="271"/>
        <end position="586"/>
    </location>
</feature>
<evidence type="ECO:0000256" key="3">
    <source>
        <dbReference type="SAM" id="MobiDB-lite"/>
    </source>
</evidence>
<dbReference type="PANTHER" id="PTHR43863">
    <property type="entry name" value="HYDROLASE, PUTATIVE (AFU_ORTHOLOGUE AFUA_1G03140)-RELATED"/>
    <property type="match status" value="1"/>
</dbReference>
<dbReference type="Pfam" id="PF17137">
    <property type="entry name" value="DUF5110"/>
    <property type="match status" value="1"/>
</dbReference>
<comment type="similarity">
    <text evidence="1 2">Belongs to the glycosyl hydrolase 31 family.</text>
</comment>
<feature type="signal peptide" evidence="4">
    <location>
        <begin position="1"/>
        <end position="18"/>
    </location>
</feature>
<protein>
    <recommendedName>
        <fullName evidence="10">Alpha-D-xyloside xylohydrolase</fullName>
    </recommendedName>
</protein>
<dbReference type="InterPro" id="IPR051816">
    <property type="entry name" value="Glycosyl_Hydrolase_31"/>
</dbReference>
<keyword evidence="9" id="KW-1185">Reference proteome</keyword>
<feature type="compositionally biased region" description="Polar residues" evidence="3">
    <location>
        <begin position="220"/>
        <end position="229"/>
    </location>
</feature>
<dbReference type="Pfam" id="PF21365">
    <property type="entry name" value="Glyco_hydro_31_3rd"/>
    <property type="match status" value="1"/>
</dbReference>
<evidence type="ECO:0000313" key="9">
    <source>
        <dbReference type="Proteomes" id="UP000660862"/>
    </source>
</evidence>
<dbReference type="Gene3D" id="2.60.40.1760">
    <property type="entry name" value="glycosyl hydrolase (family 31)"/>
    <property type="match status" value="1"/>
</dbReference>
<dbReference type="RefSeq" id="WP_188504331.1">
    <property type="nucleotide sequence ID" value="NZ_BMER01000001.1"/>
</dbReference>
<accession>A0A917M326</accession>
<dbReference type="GO" id="GO:0005975">
    <property type="term" value="P:carbohydrate metabolic process"/>
    <property type="evidence" value="ECO:0007669"/>
    <property type="project" value="InterPro"/>
</dbReference>
<reference evidence="8" key="2">
    <citation type="submission" date="2020-09" db="EMBL/GenBank/DDBJ databases">
        <authorList>
            <person name="Sun Q."/>
            <person name="Zhou Y."/>
        </authorList>
    </citation>
    <scope>NUCLEOTIDE SEQUENCE</scope>
    <source>
        <strain evidence="8">CGMCC 1.12195</strain>
    </source>
</reference>
<name>A0A917M326_9SPHI</name>
<evidence type="ECO:0000256" key="1">
    <source>
        <dbReference type="ARBA" id="ARBA00007806"/>
    </source>
</evidence>
<evidence type="ECO:0000313" key="8">
    <source>
        <dbReference type="EMBL" id="GGG76106.1"/>
    </source>
</evidence>
<reference evidence="8" key="1">
    <citation type="journal article" date="2014" name="Int. J. Syst. Evol. Microbiol.">
        <title>Complete genome sequence of Corynebacterium casei LMG S-19264T (=DSM 44701T), isolated from a smear-ripened cheese.</title>
        <authorList>
            <consortium name="US DOE Joint Genome Institute (JGI-PGF)"/>
            <person name="Walter F."/>
            <person name="Albersmeier A."/>
            <person name="Kalinowski J."/>
            <person name="Ruckert C."/>
        </authorList>
    </citation>
    <scope>NUCLEOTIDE SEQUENCE</scope>
    <source>
        <strain evidence="8">CGMCC 1.12195</strain>
    </source>
</reference>
<feature type="domain" description="Glycosyl hydrolase family 31 C-terminal" evidence="7">
    <location>
        <begin position="594"/>
        <end position="680"/>
    </location>
</feature>
<keyword evidence="4" id="KW-0732">Signal</keyword>
<keyword evidence="2" id="KW-0378">Hydrolase</keyword>
<evidence type="ECO:0000259" key="6">
    <source>
        <dbReference type="Pfam" id="PF17137"/>
    </source>
</evidence>
<dbReference type="PANTHER" id="PTHR43863:SF2">
    <property type="entry name" value="MALTASE-GLUCOAMYLASE"/>
    <property type="match status" value="1"/>
</dbReference>
<dbReference type="SUPFAM" id="SSF51011">
    <property type="entry name" value="Glycosyl hydrolase domain"/>
    <property type="match status" value="1"/>
</dbReference>
<dbReference type="Gene3D" id="3.20.20.80">
    <property type="entry name" value="Glycosidases"/>
    <property type="match status" value="2"/>
</dbReference>
<evidence type="ECO:0000256" key="4">
    <source>
        <dbReference type="SAM" id="SignalP"/>
    </source>
</evidence>
<proteinExistence type="inferred from homology"/>
<evidence type="ECO:0008006" key="10">
    <source>
        <dbReference type="Google" id="ProtNLM"/>
    </source>
</evidence>
<dbReference type="InterPro" id="IPR033403">
    <property type="entry name" value="DUF5110"/>
</dbReference>
<evidence type="ECO:0000259" key="7">
    <source>
        <dbReference type="Pfam" id="PF21365"/>
    </source>
</evidence>
<dbReference type="InterPro" id="IPR048395">
    <property type="entry name" value="Glyco_hydro_31_C"/>
</dbReference>
<feature type="domain" description="DUF5110" evidence="6">
    <location>
        <begin position="697"/>
        <end position="761"/>
    </location>
</feature>
<dbReference type="Pfam" id="PF01055">
    <property type="entry name" value="Glyco_hydro_31_2nd"/>
    <property type="match status" value="1"/>
</dbReference>
<dbReference type="Proteomes" id="UP000660862">
    <property type="component" value="Unassembled WGS sequence"/>
</dbReference>
<dbReference type="AlphaFoldDB" id="A0A917M326"/>
<dbReference type="EMBL" id="BMER01000001">
    <property type="protein sequence ID" value="GGG76106.1"/>
    <property type="molecule type" value="Genomic_DNA"/>
</dbReference>
<dbReference type="SUPFAM" id="SSF51445">
    <property type="entry name" value="(Trans)glycosidases"/>
    <property type="match status" value="1"/>
</dbReference>
<comment type="caution">
    <text evidence="8">The sequence shown here is derived from an EMBL/GenBank/DDBJ whole genome shotgun (WGS) entry which is preliminary data.</text>
</comment>
<dbReference type="InterPro" id="IPR013780">
    <property type="entry name" value="Glyco_hydro_b"/>
</dbReference>
<gene>
    <name evidence="8" type="ORF">GCM10007415_04790</name>
</gene>
<evidence type="ECO:0000259" key="5">
    <source>
        <dbReference type="Pfam" id="PF01055"/>
    </source>
</evidence>
<evidence type="ECO:0000256" key="2">
    <source>
        <dbReference type="RuleBase" id="RU361185"/>
    </source>
</evidence>
<sequence length="781" mass="88285">MKKRTLFFLGLCISAFVACTTSGSKLQTAGVPAQLDIREAGENSLRITLKPVDVADIPKTPAVVDRQYPEPAISLREITQPVNEQIGNMLVEVTGNPLSVVVSNSKSGRVIQRLIFLEDGTLSFQKGDAPILGMGEGGPEPEKGSDWRSLEVEYDRRGRYHHMQPRWQSDAYGSRNPVAMLMGTEGWGLFVATPWVEVNLENGQEAGIFVPWKPEKGADQPQTHGNQRLRQTKGRPPADQVIPGFYDLFVFDAEDPTAAIKDFSMITGPAVMPPKWALGYMQSHRTLDSEKQMIGIVDTFRTKRIPLDAVIYLGTGFVPKGWNTEQPSFDYHPDIFKRGGKPFFQDMHNRHVKVGLHMVPWDRDKLPTLHGSIPAGADEEVDSGHLLTYWKQHEALVHDGTDFFWPDEGDWFNLHERIKRHQLYYQGSLYTTPNVRPWSLQRNGYPGIAQWGGWVWSGDTDASWKTLEAQIAVGINYSLSIGPFWGSDIGGFYSNKEKTGELYARWFQFGAFCGSFRSHARTWRLSLPWAWGSDNVGVRENTNDNSPTGNPERNILLSELNNPAIEPVAKHYTELRYQLLPYVYTLSWEARNEGLPLMRAMWLHYPNDEIARTLGNQYLWGRDMLIAPVFQKGAKTREVYLPDGVWYDWWTNKKENGKQTVSRAVDLATMPIYVRAGAIIPFDPIRQYTMENVNEPTTIKVYSGDDGRFTLYEDDGVSQNYLKGEAAFTTFAWDDTAKKLTVTPGENNSYAVGTRTFKVQLLPQGTVREITYSGAPTELTF</sequence>
<dbReference type="InterPro" id="IPR017853">
    <property type="entry name" value="GH"/>
</dbReference>
<dbReference type="Gene3D" id="2.60.40.1180">
    <property type="entry name" value="Golgi alpha-mannosidase II"/>
    <property type="match status" value="2"/>
</dbReference>
<organism evidence="8 9">
    <name type="scientific">Parapedobacter pyrenivorans</name>
    <dbReference type="NCBI Taxonomy" id="1305674"/>
    <lineage>
        <taxon>Bacteria</taxon>
        <taxon>Pseudomonadati</taxon>
        <taxon>Bacteroidota</taxon>
        <taxon>Sphingobacteriia</taxon>
        <taxon>Sphingobacteriales</taxon>
        <taxon>Sphingobacteriaceae</taxon>
        <taxon>Parapedobacter</taxon>
    </lineage>
</organism>
<dbReference type="InterPro" id="IPR000322">
    <property type="entry name" value="Glyco_hydro_31_TIM"/>
</dbReference>
<keyword evidence="2" id="KW-0326">Glycosidase</keyword>
<feature type="region of interest" description="Disordered" evidence="3">
    <location>
        <begin position="214"/>
        <end position="236"/>
    </location>
</feature>
<dbReference type="GO" id="GO:0004553">
    <property type="term" value="F:hydrolase activity, hydrolyzing O-glycosyl compounds"/>
    <property type="evidence" value="ECO:0007669"/>
    <property type="project" value="InterPro"/>
</dbReference>
<feature type="chain" id="PRO_5038092094" description="Alpha-D-xyloside xylohydrolase" evidence="4">
    <location>
        <begin position="19"/>
        <end position="781"/>
    </location>
</feature>
<dbReference type="PROSITE" id="PS51257">
    <property type="entry name" value="PROKAR_LIPOPROTEIN"/>
    <property type="match status" value="1"/>
</dbReference>